<dbReference type="Gene3D" id="1.10.630.10">
    <property type="entry name" value="Cytochrome P450"/>
    <property type="match status" value="1"/>
</dbReference>
<keyword evidence="10 15" id="KW-0560">Oxidoreductase</keyword>
<evidence type="ECO:0000256" key="12">
    <source>
        <dbReference type="ARBA" id="ARBA00023033"/>
    </source>
</evidence>
<comment type="cofactor">
    <cofactor evidence="1 14">
        <name>heme</name>
        <dbReference type="ChEBI" id="CHEBI:30413"/>
    </cofactor>
</comment>
<evidence type="ECO:0000313" key="17">
    <source>
        <dbReference type="Proteomes" id="UP001627154"/>
    </source>
</evidence>
<dbReference type="GO" id="GO:0046872">
    <property type="term" value="F:metal ion binding"/>
    <property type="evidence" value="ECO:0007669"/>
    <property type="project" value="UniProtKB-KW"/>
</dbReference>
<dbReference type="PANTHER" id="PTHR24300">
    <property type="entry name" value="CYTOCHROME P450 508A4-RELATED"/>
    <property type="match status" value="1"/>
</dbReference>
<keyword evidence="17" id="KW-1185">Reference proteome</keyword>
<accession>A0ABD2X168</accession>
<dbReference type="SUPFAM" id="SSF48264">
    <property type="entry name" value="Cytochrome P450"/>
    <property type="match status" value="1"/>
</dbReference>
<dbReference type="PRINTS" id="PR00385">
    <property type="entry name" value="P450"/>
</dbReference>
<reference evidence="16 17" key="1">
    <citation type="journal article" date="2024" name="bioRxiv">
        <title>A reference genome for Trichogramma kaykai: A tiny desert-dwelling parasitoid wasp with competing sex-ratio distorters.</title>
        <authorList>
            <person name="Culotta J."/>
            <person name="Lindsey A.R."/>
        </authorList>
    </citation>
    <scope>NUCLEOTIDE SEQUENCE [LARGE SCALE GENOMIC DNA]</scope>
    <source>
        <strain evidence="16 17">KSX58</strain>
    </source>
</reference>
<feature type="binding site" description="axial binding residue" evidence="14">
    <location>
        <position position="453"/>
    </location>
    <ligand>
        <name>heme</name>
        <dbReference type="ChEBI" id="CHEBI:30413"/>
    </ligand>
    <ligandPart>
        <name>Fe</name>
        <dbReference type="ChEBI" id="CHEBI:18248"/>
    </ligandPart>
</feature>
<dbReference type="Proteomes" id="UP001627154">
    <property type="component" value="Unassembled WGS sequence"/>
</dbReference>
<name>A0ABD2X168_9HYME</name>
<organism evidence="16 17">
    <name type="scientific">Trichogramma kaykai</name>
    <dbReference type="NCBI Taxonomy" id="54128"/>
    <lineage>
        <taxon>Eukaryota</taxon>
        <taxon>Metazoa</taxon>
        <taxon>Ecdysozoa</taxon>
        <taxon>Arthropoda</taxon>
        <taxon>Hexapoda</taxon>
        <taxon>Insecta</taxon>
        <taxon>Pterygota</taxon>
        <taxon>Neoptera</taxon>
        <taxon>Endopterygota</taxon>
        <taxon>Hymenoptera</taxon>
        <taxon>Apocrita</taxon>
        <taxon>Proctotrupomorpha</taxon>
        <taxon>Chalcidoidea</taxon>
        <taxon>Trichogrammatidae</taxon>
        <taxon>Trichogramma</taxon>
    </lineage>
</organism>
<sequence>MMFSNFTSTYEVHIFLNRLHLEKFIISRIGRSNSEYNVRTVYFLRYTWEMPDACNISRNDCYCFRNQELAKAYGPVVGLKLGKHKFVAISTNELVKKALLTDEFNGRPQGFFFRLRSFGKAKGVLFTEGSIWSQHRRFTLRRLKEFGLGQDTMVQQVEFEASNFINFLGEQSKKGPVAMHTVFDLPVLNSLWQMFAGRRFEYDDAKVKEILDVVHDVFRTNDTMGGIISFMPFLRFIIPELSGYNHLMSTHEKLWGFLDEEIKLHEENLPTSQPRDLIDAFLMEIRDQTHLANREEQSIFDRENLLILCLDLFLAGSKTTTDSLSLIFAFLGRNVNYVKELQSELDDVLGRNCAPTLADVTRLPKIESFLAEAARYLIMAPMGVPHRSTNDVFFEGYEIPKDTIILMNFYSANNDEKVWKDPQEFRPQRFLDENGKLRSNSASIPFGVGKRRCLGEVLARHTLFLFFASILHYYDVSPSPDHPLPELLGYDGFVISPKPYYLKLTPRQTNF</sequence>
<evidence type="ECO:0000256" key="7">
    <source>
        <dbReference type="ARBA" id="ARBA00022723"/>
    </source>
</evidence>
<evidence type="ECO:0000256" key="10">
    <source>
        <dbReference type="ARBA" id="ARBA00023002"/>
    </source>
</evidence>
<evidence type="ECO:0000256" key="8">
    <source>
        <dbReference type="ARBA" id="ARBA00022824"/>
    </source>
</evidence>
<keyword evidence="7 14" id="KW-0479">Metal-binding</keyword>
<comment type="subcellular location">
    <subcellularLocation>
        <location evidence="4">Endoplasmic reticulum membrane</location>
        <topology evidence="4">Peripheral membrane protein</topology>
    </subcellularLocation>
    <subcellularLocation>
        <location evidence="3">Microsome membrane</location>
        <topology evidence="3">Peripheral membrane protein</topology>
    </subcellularLocation>
</comment>
<dbReference type="InterPro" id="IPR002401">
    <property type="entry name" value="Cyt_P450_E_grp-I"/>
</dbReference>
<dbReference type="GO" id="GO:0004497">
    <property type="term" value="F:monooxygenase activity"/>
    <property type="evidence" value="ECO:0007669"/>
    <property type="project" value="UniProtKB-KW"/>
</dbReference>
<comment type="function">
    <text evidence="2">May be involved in the metabolism of insect hormones and in the breakdown of synthetic insecticides.</text>
</comment>
<evidence type="ECO:0000256" key="13">
    <source>
        <dbReference type="ARBA" id="ARBA00023136"/>
    </source>
</evidence>
<gene>
    <name evidence="16" type="ORF">TKK_007370</name>
</gene>
<keyword evidence="6 14" id="KW-0349">Heme</keyword>
<evidence type="ECO:0000256" key="5">
    <source>
        <dbReference type="ARBA" id="ARBA00010617"/>
    </source>
</evidence>
<comment type="caution">
    <text evidence="16">The sequence shown here is derived from an EMBL/GenBank/DDBJ whole genome shotgun (WGS) entry which is preliminary data.</text>
</comment>
<protein>
    <recommendedName>
        <fullName evidence="18">Cytochrome P450</fullName>
    </recommendedName>
</protein>
<evidence type="ECO:0000256" key="2">
    <source>
        <dbReference type="ARBA" id="ARBA00003690"/>
    </source>
</evidence>
<dbReference type="FunFam" id="1.10.630.10:FF:000238">
    <property type="entry name" value="Cytochrome P450 2A6"/>
    <property type="match status" value="1"/>
</dbReference>
<dbReference type="InterPro" id="IPR001128">
    <property type="entry name" value="Cyt_P450"/>
</dbReference>
<dbReference type="PRINTS" id="PR00463">
    <property type="entry name" value="EP450I"/>
</dbReference>
<evidence type="ECO:0000256" key="11">
    <source>
        <dbReference type="ARBA" id="ARBA00023004"/>
    </source>
</evidence>
<evidence type="ECO:0000256" key="3">
    <source>
        <dbReference type="ARBA" id="ARBA00004174"/>
    </source>
</evidence>
<dbReference type="InterPro" id="IPR017972">
    <property type="entry name" value="Cyt_P450_CS"/>
</dbReference>
<evidence type="ECO:0008006" key="18">
    <source>
        <dbReference type="Google" id="ProtNLM"/>
    </source>
</evidence>
<keyword evidence="11 14" id="KW-0408">Iron</keyword>
<dbReference type="EMBL" id="JBJJXI010000058">
    <property type="protein sequence ID" value="KAL3399151.1"/>
    <property type="molecule type" value="Genomic_DNA"/>
</dbReference>
<evidence type="ECO:0000256" key="14">
    <source>
        <dbReference type="PIRSR" id="PIRSR602401-1"/>
    </source>
</evidence>
<dbReference type="GO" id="GO:0005789">
    <property type="term" value="C:endoplasmic reticulum membrane"/>
    <property type="evidence" value="ECO:0007669"/>
    <property type="project" value="UniProtKB-SubCell"/>
</dbReference>
<evidence type="ECO:0000256" key="15">
    <source>
        <dbReference type="RuleBase" id="RU000461"/>
    </source>
</evidence>
<evidence type="ECO:0000256" key="6">
    <source>
        <dbReference type="ARBA" id="ARBA00022617"/>
    </source>
</evidence>
<keyword evidence="12 15" id="KW-0503">Monooxygenase</keyword>
<evidence type="ECO:0000256" key="9">
    <source>
        <dbReference type="ARBA" id="ARBA00022848"/>
    </source>
</evidence>
<dbReference type="InterPro" id="IPR036396">
    <property type="entry name" value="Cyt_P450_sf"/>
</dbReference>
<evidence type="ECO:0000256" key="4">
    <source>
        <dbReference type="ARBA" id="ARBA00004406"/>
    </source>
</evidence>
<dbReference type="Pfam" id="PF00067">
    <property type="entry name" value="p450"/>
    <property type="match status" value="1"/>
</dbReference>
<comment type="similarity">
    <text evidence="5 15">Belongs to the cytochrome P450 family.</text>
</comment>
<evidence type="ECO:0000256" key="1">
    <source>
        <dbReference type="ARBA" id="ARBA00001971"/>
    </source>
</evidence>
<dbReference type="PROSITE" id="PS00086">
    <property type="entry name" value="CYTOCHROME_P450"/>
    <property type="match status" value="1"/>
</dbReference>
<evidence type="ECO:0000313" key="16">
    <source>
        <dbReference type="EMBL" id="KAL3399151.1"/>
    </source>
</evidence>
<keyword evidence="8" id="KW-0256">Endoplasmic reticulum</keyword>
<keyword evidence="13" id="KW-0472">Membrane</keyword>
<dbReference type="PANTHER" id="PTHR24300:SF376">
    <property type="entry name" value="CYTOCHROME P450 15A1"/>
    <property type="match status" value="1"/>
</dbReference>
<proteinExistence type="inferred from homology"/>
<keyword evidence="9" id="KW-0492">Microsome</keyword>
<dbReference type="AlphaFoldDB" id="A0ABD2X168"/>
<dbReference type="InterPro" id="IPR050182">
    <property type="entry name" value="Cytochrome_P450_fam2"/>
</dbReference>